<comment type="caution">
    <text evidence="3">The sequence shown here is derived from an EMBL/GenBank/DDBJ whole genome shotgun (WGS) entry which is preliminary data.</text>
</comment>
<evidence type="ECO:0000259" key="2">
    <source>
        <dbReference type="Pfam" id="PF03372"/>
    </source>
</evidence>
<accession>A0AAE1VZ31</accession>
<dbReference type="PANTHER" id="PTHR33710">
    <property type="entry name" value="BNAC02G09200D PROTEIN"/>
    <property type="match status" value="1"/>
</dbReference>
<gene>
    <name evidence="3" type="ORF">Sango_3055500</name>
</gene>
<dbReference type="InterPro" id="IPR036691">
    <property type="entry name" value="Endo/exonu/phosph_ase_sf"/>
</dbReference>
<reference evidence="3" key="2">
    <citation type="journal article" date="2024" name="Plant">
        <title>Genomic evolution and insights into agronomic trait innovations of Sesamum species.</title>
        <authorList>
            <person name="Miao H."/>
            <person name="Wang L."/>
            <person name="Qu L."/>
            <person name="Liu H."/>
            <person name="Sun Y."/>
            <person name="Le M."/>
            <person name="Wang Q."/>
            <person name="Wei S."/>
            <person name="Zheng Y."/>
            <person name="Lin W."/>
            <person name="Duan Y."/>
            <person name="Cao H."/>
            <person name="Xiong S."/>
            <person name="Wang X."/>
            <person name="Wei L."/>
            <person name="Li C."/>
            <person name="Ma Q."/>
            <person name="Ju M."/>
            <person name="Zhao R."/>
            <person name="Li G."/>
            <person name="Mu C."/>
            <person name="Tian Q."/>
            <person name="Mei H."/>
            <person name="Zhang T."/>
            <person name="Gao T."/>
            <person name="Zhang H."/>
        </authorList>
    </citation>
    <scope>NUCLEOTIDE SEQUENCE</scope>
    <source>
        <strain evidence="3">K16</strain>
    </source>
</reference>
<evidence type="ECO:0000313" key="4">
    <source>
        <dbReference type="Proteomes" id="UP001289374"/>
    </source>
</evidence>
<keyword evidence="1" id="KW-0732">Signal</keyword>
<evidence type="ECO:0000256" key="1">
    <source>
        <dbReference type="SAM" id="SignalP"/>
    </source>
</evidence>
<reference evidence="3" key="1">
    <citation type="submission" date="2020-06" db="EMBL/GenBank/DDBJ databases">
        <authorList>
            <person name="Li T."/>
            <person name="Hu X."/>
            <person name="Zhang T."/>
            <person name="Song X."/>
            <person name="Zhang H."/>
            <person name="Dai N."/>
            <person name="Sheng W."/>
            <person name="Hou X."/>
            <person name="Wei L."/>
        </authorList>
    </citation>
    <scope>NUCLEOTIDE SEQUENCE</scope>
    <source>
        <strain evidence="3">K16</strain>
        <tissue evidence="3">Leaf</tissue>
    </source>
</reference>
<feature type="domain" description="Endonuclease/exonuclease/phosphatase" evidence="2">
    <location>
        <begin position="34"/>
        <end position="146"/>
    </location>
</feature>
<proteinExistence type="predicted"/>
<name>A0AAE1VZ31_9LAMI</name>
<feature type="signal peptide" evidence="1">
    <location>
        <begin position="1"/>
        <end position="17"/>
    </location>
</feature>
<evidence type="ECO:0000313" key="3">
    <source>
        <dbReference type="EMBL" id="KAK4384488.1"/>
    </source>
</evidence>
<dbReference type="PANTHER" id="PTHR33710:SF71">
    <property type="entry name" value="ENDONUCLEASE_EXONUCLEASE_PHOSPHATASE DOMAIN-CONTAINING PROTEIN"/>
    <property type="match status" value="1"/>
</dbReference>
<dbReference type="SUPFAM" id="SSF56219">
    <property type="entry name" value="DNase I-like"/>
    <property type="match status" value="1"/>
</dbReference>
<dbReference type="Gene3D" id="3.60.10.10">
    <property type="entry name" value="Endonuclease/exonuclease/phosphatase"/>
    <property type="match status" value="1"/>
</dbReference>
<sequence length="275" mass="30868">MFAGSMVLIINALLSNCEYGLIFYTIGPGLRTILVGWEDMVGLVSTGRILEEPWLVLGDFNAVIDDSEVCGRAADTSALMAEFRSCIFDTGLVQLPSTGYPFTWHNCSEGARSLWKRLDRMLVNEAWLEAWPDSSYICALPSTSDHSPLVLTGTHRDAEHAVFRFDNYLTRQPGFLELVSNIWRHRIVGTAMYEVVCKLKALKADFRRQRQRKGNLTENVKMAKRFLDKAQTLCHLQRRSSSTSCKVLPYSLFGGDKTGNSNAQTACQIAVDEAW</sequence>
<dbReference type="Pfam" id="PF03372">
    <property type="entry name" value="Exo_endo_phos"/>
    <property type="match status" value="1"/>
</dbReference>
<dbReference type="AlphaFoldDB" id="A0AAE1VZ31"/>
<dbReference type="Proteomes" id="UP001289374">
    <property type="component" value="Unassembled WGS sequence"/>
</dbReference>
<feature type="chain" id="PRO_5042021098" description="Endonuclease/exonuclease/phosphatase domain-containing protein" evidence="1">
    <location>
        <begin position="18"/>
        <end position="275"/>
    </location>
</feature>
<dbReference type="GO" id="GO:0003824">
    <property type="term" value="F:catalytic activity"/>
    <property type="evidence" value="ECO:0007669"/>
    <property type="project" value="InterPro"/>
</dbReference>
<dbReference type="EMBL" id="JACGWL010000106">
    <property type="protein sequence ID" value="KAK4384488.1"/>
    <property type="molecule type" value="Genomic_DNA"/>
</dbReference>
<dbReference type="InterPro" id="IPR005135">
    <property type="entry name" value="Endo/exonuclease/phosphatase"/>
</dbReference>
<organism evidence="3 4">
    <name type="scientific">Sesamum angolense</name>
    <dbReference type="NCBI Taxonomy" id="2727404"/>
    <lineage>
        <taxon>Eukaryota</taxon>
        <taxon>Viridiplantae</taxon>
        <taxon>Streptophyta</taxon>
        <taxon>Embryophyta</taxon>
        <taxon>Tracheophyta</taxon>
        <taxon>Spermatophyta</taxon>
        <taxon>Magnoliopsida</taxon>
        <taxon>eudicotyledons</taxon>
        <taxon>Gunneridae</taxon>
        <taxon>Pentapetalae</taxon>
        <taxon>asterids</taxon>
        <taxon>lamiids</taxon>
        <taxon>Lamiales</taxon>
        <taxon>Pedaliaceae</taxon>
        <taxon>Sesamum</taxon>
    </lineage>
</organism>
<keyword evidence="4" id="KW-1185">Reference proteome</keyword>
<protein>
    <recommendedName>
        <fullName evidence="2">Endonuclease/exonuclease/phosphatase domain-containing protein</fullName>
    </recommendedName>
</protein>